<evidence type="ECO:0000313" key="2">
    <source>
        <dbReference type="Proteomes" id="UP000320231"/>
    </source>
</evidence>
<organism evidence="1 2">
    <name type="scientific">Vreelandella sulfidaeris</name>
    <dbReference type="NCBI Taxonomy" id="115553"/>
    <lineage>
        <taxon>Bacteria</taxon>
        <taxon>Pseudomonadati</taxon>
        <taxon>Pseudomonadota</taxon>
        <taxon>Gammaproteobacteria</taxon>
        <taxon>Oceanospirillales</taxon>
        <taxon>Halomonadaceae</taxon>
        <taxon>Vreelandella</taxon>
    </lineage>
</organism>
<dbReference type="AlphaFoldDB" id="A0A455UB45"/>
<proteinExistence type="predicted"/>
<accession>A0A455UB45</accession>
<protein>
    <submittedName>
        <fullName evidence="1">Uncharacterized protein</fullName>
    </submittedName>
</protein>
<sequence length="136" mass="14925">MSKTKQLTASQLAGLQRMKDGPCDYFDLIKVGANGSTIKSLCNNGLANVCYPETGKAWQITHLGKKALEAGHFDLDGEATQGTESCVAAIKFALETDDGLAFLRCWYEADFDDIRRDWPEAPEEVFIGADPLYRSA</sequence>
<name>A0A455UB45_9GAMM</name>
<dbReference type="KEGG" id="hsr:HSBAA_30650"/>
<evidence type="ECO:0000313" key="1">
    <source>
        <dbReference type="EMBL" id="BBI61759.1"/>
    </source>
</evidence>
<reference evidence="1 2" key="1">
    <citation type="journal article" date="2019" name="Microbiol. Resour. Announc.">
        <title>Complete Genome Sequence of Halomonas sulfidaeris Strain Esulfide1 Isolated from a Metal Sulfide Rock at a Depth of 2,200 Meters, Obtained Using Nanopore Sequencing.</title>
        <authorList>
            <person name="Saito M."/>
            <person name="Nishigata A."/>
            <person name="Galipon J."/>
            <person name="Arakawa K."/>
        </authorList>
    </citation>
    <scope>NUCLEOTIDE SEQUENCE [LARGE SCALE GENOMIC DNA]</scope>
    <source>
        <strain evidence="1 2">ATCC BAA-803</strain>
    </source>
</reference>
<dbReference type="Proteomes" id="UP000320231">
    <property type="component" value="Chromosome"/>
</dbReference>
<dbReference type="EMBL" id="AP019514">
    <property type="protein sequence ID" value="BBI61759.1"/>
    <property type="molecule type" value="Genomic_DNA"/>
</dbReference>
<gene>
    <name evidence="1" type="ORF">HSBAA_30650</name>
</gene>